<sequence length="79" mass="8858">MYLVAQLVQIYMYAIFARSILSFFPIRYDSPMAPVVAFLTRITEPALAPIRRVLPPMGGFDLSPLVLIIGLSVLISVFR</sequence>
<evidence type="ECO:0000313" key="2">
    <source>
        <dbReference type="EMBL" id="CAB4605488.1"/>
    </source>
</evidence>
<dbReference type="AlphaFoldDB" id="A0A6J6H9R0"/>
<proteinExistence type="predicted"/>
<dbReference type="PANTHER" id="PTHR33219">
    <property type="entry name" value="YLMG HOMOLOG PROTEIN 2, CHLOROPLASTIC"/>
    <property type="match status" value="1"/>
</dbReference>
<keyword evidence="1" id="KW-1133">Transmembrane helix</keyword>
<reference evidence="2" key="1">
    <citation type="submission" date="2020-05" db="EMBL/GenBank/DDBJ databases">
        <authorList>
            <person name="Chiriac C."/>
            <person name="Salcher M."/>
            <person name="Ghai R."/>
            <person name="Kavagutti S V."/>
        </authorList>
    </citation>
    <scope>NUCLEOTIDE SEQUENCE</scope>
</reference>
<gene>
    <name evidence="2" type="ORF">UFOPK1874_00057</name>
</gene>
<keyword evidence="1" id="KW-0812">Transmembrane</keyword>
<feature type="transmembrane region" description="Helical" evidence="1">
    <location>
        <begin position="7"/>
        <end position="26"/>
    </location>
</feature>
<dbReference type="InterPro" id="IPR003425">
    <property type="entry name" value="CCB3/YggT"/>
</dbReference>
<keyword evidence="1" id="KW-0472">Membrane</keyword>
<name>A0A6J6H9R0_9ZZZZ</name>
<feature type="transmembrane region" description="Helical" evidence="1">
    <location>
        <begin position="62"/>
        <end position="78"/>
    </location>
</feature>
<organism evidence="2">
    <name type="scientific">freshwater metagenome</name>
    <dbReference type="NCBI Taxonomy" id="449393"/>
    <lineage>
        <taxon>unclassified sequences</taxon>
        <taxon>metagenomes</taxon>
        <taxon>ecological metagenomes</taxon>
    </lineage>
</organism>
<protein>
    <submittedName>
        <fullName evidence="2">Unannotated protein</fullName>
    </submittedName>
</protein>
<dbReference type="GO" id="GO:0016020">
    <property type="term" value="C:membrane"/>
    <property type="evidence" value="ECO:0007669"/>
    <property type="project" value="InterPro"/>
</dbReference>
<accession>A0A6J6H9R0</accession>
<dbReference type="PANTHER" id="PTHR33219:SF14">
    <property type="entry name" value="PROTEIN COFACTOR ASSEMBLY OF COMPLEX C SUBUNIT B CCB3, CHLOROPLASTIC-RELATED"/>
    <property type="match status" value="1"/>
</dbReference>
<dbReference type="EMBL" id="CAEZUX010000002">
    <property type="protein sequence ID" value="CAB4605488.1"/>
    <property type="molecule type" value="Genomic_DNA"/>
</dbReference>
<dbReference type="Pfam" id="PF02325">
    <property type="entry name" value="CCB3_YggT"/>
    <property type="match status" value="1"/>
</dbReference>
<evidence type="ECO:0000256" key="1">
    <source>
        <dbReference type="SAM" id="Phobius"/>
    </source>
</evidence>